<keyword evidence="3" id="KW-1185">Reference proteome</keyword>
<evidence type="ECO:0000313" key="2">
    <source>
        <dbReference type="EMBL" id="REC60464.1"/>
    </source>
</evidence>
<dbReference type="AlphaFoldDB" id="A0A3D9C3V7"/>
<keyword evidence="1" id="KW-0472">Membrane</keyword>
<keyword evidence="1" id="KW-0812">Transmembrane</keyword>
<feature type="transmembrane region" description="Helical" evidence="1">
    <location>
        <begin position="114"/>
        <end position="140"/>
    </location>
</feature>
<dbReference type="EMBL" id="QNVT01000024">
    <property type="protein sequence ID" value="REC60464.1"/>
    <property type="molecule type" value="Genomic_DNA"/>
</dbReference>
<keyword evidence="1" id="KW-1133">Transmembrane helix</keyword>
<gene>
    <name evidence="2" type="ORF">DRF65_20590</name>
</gene>
<feature type="transmembrane region" description="Helical" evidence="1">
    <location>
        <begin position="152"/>
        <end position="175"/>
    </location>
</feature>
<name>A0A3D9C3V7_9FLAO</name>
<reference evidence="3" key="1">
    <citation type="submission" date="2018-06" db="EMBL/GenBank/DDBJ databases">
        <authorList>
            <person name="Lum Nde A."/>
            <person name="Hugo C."/>
        </authorList>
    </citation>
    <scope>NUCLEOTIDE SEQUENCE [LARGE SCALE GENOMIC DNA]</scope>
    <source>
        <strain evidence="3">1_F178</strain>
    </source>
</reference>
<proteinExistence type="predicted"/>
<organism evidence="2 3">
    <name type="scientific">Chryseobacterium pennae</name>
    <dbReference type="NCBI Taxonomy" id="2258962"/>
    <lineage>
        <taxon>Bacteria</taxon>
        <taxon>Pseudomonadati</taxon>
        <taxon>Bacteroidota</taxon>
        <taxon>Flavobacteriia</taxon>
        <taxon>Flavobacteriales</taxon>
        <taxon>Weeksellaceae</taxon>
        <taxon>Chryseobacterium group</taxon>
        <taxon>Chryseobacterium</taxon>
    </lineage>
</organism>
<feature type="transmembrane region" description="Helical" evidence="1">
    <location>
        <begin position="49"/>
        <end position="68"/>
    </location>
</feature>
<evidence type="ECO:0000256" key="1">
    <source>
        <dbReference type="SAM" id="Phobius"/>
    </source>
</evidence>
<feature type="transmembrane region" description="Helical" evidence="1">
    <location>
        <begin position="24"/>
        <end position="42"/>
    </location>
</feature>
<comment type="caution">
    <text evidence="2">The sequence shown here is derived from an EMBL/GenBank/DDBJ whole genome shotgun (WGS) entry which is preliminary data.</text>
</comment>
<sequence>MKIFFLLFILQIYSYYRNFILMNAADKFSITIFLSLSIFWITNDLNIKSVALLYTGVISTFSYVFAAYHKIISPMWRNGKGLSGLFKTEYYGSSTLLKLSNNIFYCQLLSWGTIIFQFSAVIALLSTTYCLVFGVLSSLFHIFNSVALKIRGFFLVFSATLPCIYYASTVIVDFINISK</sequence>
<protein>
    <submittedName>
        <fullName evidence="2">Uncharacterized protein</fullName>
    </submittedName>
</protein>
<accession>A0A3D9C3V7</accession>
<dbReference type="Proteomes" id="UP000256686">
    <property type="component" value="Unassembled WGS sequence"/>
</dbReference>
<evidence type="ECO:0000313" key="3">
    <source>
        <dbReference type="Proteomes" id="UP000256686"/>
    </source>
</evidence>